<name>A0A101PE53_9ACTN</name>
<gene>
    <name evidence="1" type="ORF">AQI95_02585</name>
</gene>
<protein>
    <submittedName>
        <fullName evidence="1">Uncharacterized protein</fullName>
    </submittedName>
</protein>
<reference evidence="1 2" key="1">
    <citation type="submission" date="2015-10" db="EMBL/GenBank/DDBJ databases">
        <title>Draft genome sequence of Streptomyces yokosukanensis DSM 40224, type strain for the species Streptomyces yokosukanensis.</title>
        <authorList>
            <person name="Ruckert C."/>
            <person name="Winkler A."/>
            <person name="Kalinowski J."/>
            <person name="Kampfer P."/>
            <person name="Glaeser S."/>
        </authorList>
    </citation>
    <scope>NUCLEOTIDE SEQUENCE [LARGE SCALE GENOMIC DNA]</scope>
    <source>
        <strain evidence="1 2">DSM 40224</strain>
    </source>
</reference>
<dbReference type="AlphaFoldDB" id="A0A101PE53"/>
<dbReference type="Proteomes" id="UP000053127">
    <property type="component" value="Unassembled WGS sequence"/>
</dbReference>
<organism evidence="1 2">
    <name type="scientific">Streptomyces yokosukanensis</name>
    <dbReference type="NCBI Taxonomy" id="67386"/>
    <lineage>
        <taxon>Bacteria</taxon>
        <taxon>Bacillati</taxon>
        <taxon>Actinomycetota</taxon>
        <taxon>Actinomycetes</taxon>
        <taxon>Kitasatosporales</taxon>
        <taxon>Streptomycetaceae</taxon>
        <taxon>Streptomyces</taxon>
    </lineage>
</organism>
<evidence type="ECO:0000313" key="2">
    <source>
        <dbReference type="Proteomes" id="UP000053127"/>
    </source>
</evidence>
<comment type="caution">
    <text evidence="1">The sequence shown here is derived from an EMBL/GenBank/DDBJ whole genome shotgun (WGS) entry which is preliminary data.</text>
</comment>
<evidence type="ECO:0000313" key="1">
    <source>
        <dbReference type="EMBL" id="KUN09870.1"/>
    </source>
</evidence>
<dbReference type="EMBL" id="LMWN01000003">
    <property type="protein sequence ID" value="KUN09870.1"/>
    <property type="molecule type" value="Genomic_DNA"/>
</dbReference>
<sequence length="159" mass="17146">MLVPTGLVDPSVSRGVSMHLHGGNGWLFTLGKGGTCLVQDFLKILGDGRIGVQKAPQPAAPVPLQILSACGVTLAPGCEDLFACLLQRCTDLFSLYRSYPMPQRYNAFACPLPCVGGHQSDDGDSRGLRQHFRIHDRFPRIPGHLTAMIGGDSFTEQVI</sequence>
<keyword evidence="2" id="KW-1185">Reference proteome</keyword>
<proteinExistence type="predicted"/>
<accession>A0A101PE53</accession>